<proteinExistence type="predicted"/>
<sequence>MECQFCGNKTNENDPYPTVCESCYDEINLENPSGEWINYE</sequence>
<dbReference type="AlphaFoldDB" id="A0A1H4G720"/>
<dbReference type="EMBL" id="FNQR01000014">
    <property type="protein sequence ID" value="SEB05426.1"/>
    <property type="molecule type" value="Genomic_DNA"/>
</dbReference>
<name>A0A1H4G720_9BACI</name>
<protein>
    <submittedName>
        <fullName evidence="1">Uncharacterized protein</fullName>
    </submittedName>
</protein>
<evidence type="ECO:0000313" key="2">
    <source>
        <dbReference type="Proteomes" id="UP000198584"/>
    </source>
</evidence>
<dbReference type="Proteomes" id="UP000198584">
    <property type="component" value="Unassembled WGS sequence"/>
</dbReference>
<gene>
    <name evidence="1" type="ORF">SAMN05421743_11464</name>
</gene>
<evidence type="ECO:0000313" key="1">
    <source>
        <dbReference type="EMBL" id="SEB05426.1"/>
    </source>
</evidence>
<dbReference type="STRING" id="571932.SAMN05421743_11464"/>
<accession>A0A1H4G720</accession>
<keyword evidence="2" id="KW-1185">Reference proteome</keyword>
<organism evidence="1 2">
    <name type="scientific">Thalassobacillus cyri</name>
    <dbReference type="NCBI Taxonomy" id="571932"/>
    <lineage>
        <taxon>Bacteria</taxon>
        <taxon>Bacillati</taxon>
        <taxon>Bacillota</taxon>
        <taxon>Bacilli</taxon>
        <taxon>Bacillales</taxon>
        <taxon>Bacillaceae</taxon>
        <taxon>Thalassobacillus</taxon>
    </lineage>
</organism>
<reference evidence="1 2" key="1">
    <citation type="submission" date="2016-10" db="EMBL/GenBank/DDBJ databases">
        <authorList>
            <person name="de Groot N.N."/>
        </authorList>
    </citation>
    <scope>NUCLEOTIDE SEQUENCE [LARGE SCALE GENOMIC DNA]</scope>
    <source>
        <strain evidence="1 2">CCM7597</strain>
    </source>
</reference>